<dbReference type="Proteomes" id="UP000785679">
    <property type="component" value="Unassembled WGS sequence"/>
</dbReference>
<keyword evidence="2" id="KW-0732">Signal</keyword>
<evidence type="ECO:0000256" key="2">
    <source>
        <dbReference type="SAM" id="SignalP"/>
    </source>
</evidence>
<feature type="compositionally biased region" description="Acidic residues" evidence="1">
    <location>
        <begin position="379"/>
        <end position="393"/>
    </location>
</feature>
<name>A0A8J8T1V7_HALGN</name>
<comment type="caution">
    <text evidence="3">The sequence shown here is derived from an EMBL/GenBank/DDBJ whole genome shotgun (WGS) entry which is preliminary data.</text>
</comment>
<proteinExistence type="predicted"/>
<evidence type="ECO:0000256" key="1">
    <source>
        <dbReference type="SAM" id="MobiDB-lite"/>
    </source>
</evidence>
<accession>A0A8J8T1V7</accession>
<dbReference type="AlphaFoldDB" id="A0A8J8T1V7"/>
<gene>
    <name evidence="3" type="ORF">FGO68_gene7591</name>
</gene>
<evidence type="ECO:0000313" key="3">
    <source>
        <dbReference type="EMBL" id="TNV78438.1"/>
    </source>
</evidence>
<keyword evidence="4" id="KW-1185">Reference proteome</keyword>
<protein>
    <submittedName>
        <fullName evidence="3">Uncharacterized protein</fullName>
    </submittedName>
</protein>
<feature type="signal peptide" evidence="2">
    <location>
        <begin position="1"/>
        <end position="20"/>
    </location>
</feature>
<dbReference type="EMBL" id="RRYP01010343">
    <property type="protein sequence ID" value="TNV78438.1"/>
    <property type="molecule type" value="Genomic_DNA"/>
</dbReference>
<feature type="chain" id="PRO_5035271756" evidence="2">
    <location>
        <begin position="21"/>
        <end position="393"/>
    </location>
</feature>
<evidence type="ECO:0000313" key="4">
    <source>
        <dbReference type="Proteomes" id="UP000785679"/>
    </source>
</evidence>
<sequence>MKIITLAALAFMGLLKVTFALDSSMVFLGDAKIPVQDFNNLKIEQTPEITKKLMTAPKLKKAFSSDVQWSIPETFKRCSLNSDCPHQDQGCYDVVIGKFCMVGEQYKWIMGEYAKLEKNVKVSSSTECALTTRCVAQADCNKGELCYVDSMDEGVCITEACADLLKGVEKLKIRSAQAEHRVKQAAPQVNKLFNLEDCLNFSDRCTQTTDCNSTERCERDDDDFGFCIPKECPDDDLFKLRSTAAIPTVTEKFSYAVSCEGSSRCKKDRDCDRREICDQGSEDEQGVCVNEKCLFDSIMVESQKHSGKASVHVHSSKHHKSHAKVEAKQCMWGNEECDFGEFCNCEGAQCVCQKYGQIQVEKTTQPTEKYHDVKRVDDYDADEDENDFEDDRF</sequence>
<feature type="region of interest" description="Disordered" evidence="1">
    <location>
        <begin position="367"/>
        <end position="393"/>
    </location>
</feature>
<feature type="compositionally biased region" description="Basic and acidic residues" evidence="1">
    <location>
        <begin position="368"/>
        <end position="378"/>
    </location>
</feature>
<organism evidence="3 4">
    <name type="scientific">Halteria grandinella</name>
    <dbReference type="NCBI Taxonomy" id="5974"/>
    <lineage>
        <taxon>Eukaryota</taxon>
        <taxon>Sar</taxon>
        <taxon>Alveolata</taxon>
        <taxon>Ciliophora</taxon>
        <taxon>Intramacronucleata</taxon>
        <taxon>Spirotrichea</taxon>
        <taxon>Stichotrichia</taxon>
        <taxon>Sporadotrichida</taxon>
        <taxon>Halteriidae</taxon>
        <taxon>Halteria</taxon>
    </lineage>
</organism>
<reference evidence="3" key="1">
    <citation type="submission" date="2019-06" db="EMBL/GenBank/DDBJ databases">
        <authorList>
            <person name="Zheng W."/>
        </authorList>
    </citation>
    <scope>NUCLEOTIDE SEQUENCE</scope>
    <source>
        <strain evidence="3">QDHG01</strain>
    </source>
</reference>